<reference evidence="10 11" key="1">
    <citation type="journal article" date="2017" name="ISME J.">
        <title>Energy and carbon metabolisms in a deep terrestrial subsurface fluid microbial community.</title>
        <authorList>
            <person name="Momper L."/>
            <person name="Jungbluth S.P."/>
            <person name="Lee M.D."/>
            <person name="Amend J.P."/>
        </authorList>
    </citation>
    <scope>NUCLEOTIDE SEQUENCE [LARGE SCALE GENOMIC DNA]</scope>
    <source>
        <strain evidence="10">SURF_5</strain>
    </source>
</reference>
<evidence type="ECO:0000256" key="3">
    <source>
        <dbReference type="ARBA" id="ARBA00022485"/>
    </source>
</evidence>
<evidence type="ECO:0000256" key="7">
    <source>
        <dbReference type="ARBA" id="ARBA00023014"/>
    </source>
</evidence>
<dbReference type="Pfam" id="PF02730">
    <property type="entry name" value="AFOR_N"/>
    <property type="match status" value="1"/>
</dbReference>
<dbReference type="Gene3D" id="1.10.599.10">
    <property type="entry name" value="Aldehyde Ferredoxin Oxidoreductase Protein, subunit A, domain 3"/>
    <property type="match status" value="1"/>
</dbReference>
<dbReference type="InterPro" id="IPR036021">
    <property type="entry name" value="Tungsten_al_ferr_oxy-like_C"/>
</dbReference>
<dbReference type="Gene3D" id="1.10.569.10">
    <property type="entry name" value="Aldehyde Ferredoxin Oxidoreductase Protein, subunit A, domain 2"/>
    <property type="match status" value="1"/>
</dbReference>
<evidence type="ECO:0000313" key="10">
    <source>
        <dbReference type="EMBL" id="RJP24427.1"/>
    </source>
</evidence>
<keyword evidence="4" id="KW-0479">Metal-binding</keyword>
<dbReference type="Proteomes" id="UP000265882">
    <property type="component" value="Unassembled WGS sequence"/>
</dbReference>
<gene>
    <name evidence="10" type="ORF">C4520_04145</name>
</gene>
<dbReference type="InterPro" id="IPR013983">
    <property type="entry name" value="Ald_Fedxn_OxRdtase_N"/>
</dbReference>
<dbReference type="SUPFAM" id="SSF56228">
    <property type="entry name" value="Aldehyde ferredoxin oxidoreductase, N-terminal domain"/>
    <property type="match status" value="1"/>
</dbReference>
<evidence type="ECO:0000256" key="5">
    <source>
        <dbReference type="ARBA" id="ARBA00023002"/>
    </source>
</evidence>
<accession>A0A3A4NVG5</accession>
<dbReference type="GO" id="GO:0046872">
    <property type="term" value="F:metal ion binding"/>
    <property type="evidence" value="ECO:0007669"/>
    <property type="project" value="UniProtKB-KW"/>
</dbReference>
<proteinExistence type="inferred from homology"/>
<evidence type="ECO:0000313" key="11">
    <source>
        <dbReference type="Proteomes" id="UP000265882"/>
    </source>
</evidence>
<dbReference type="GO" id="GO:0009055">
    <property type="term" value="F:electron transfer activity"/>
    <property type="evidence" value="ECO:0007669"/>
    <property type="project" value="InterPro"/>
</dbReference>
<evidence type="ECO:0000256" key="4">
    <source>
        <dbReference type="ARBA" id="ARBA00022723"/>
    </source>
</evidence>
<evidence type="ECO:0000259" key="9">
    <source>
        <dbReference type="SMART" id="SM00790"/>
    </source>
</evidence>
<evidence type="ECO:0000256" key="6">
    <source>
        <dbReference type="ARBA" id="ARBA00023004"/>
    </source>
</evidence>
<dbReference type="InterPro" id="IPR013984">
    <property type="entry name" value="Ald_Fedxn_OxRdtase_dom2"/>
</dbReference>
<dbReference type="Pfam" id="PF01314">
    <property type="entry name" value="AFOR_C"/>
    <property type="match status" value="1"/>
</dbReference>
<dbReference type="GO" id="GO:0051539">
    <property type="term" value="F:4 iron, 4 sulfur cluster binding"/>
    <property type="evidence" value="ECO:0007669"/>
    <property type="project" value="UniProtKB-KW"/>
</dbReference>
<comment type="caution">
    <text evidence="10">The sequence shown here is derived from an EMBL/GenBank/DDBJ whole genome shotgun (WGS) entry which is preliminary data.</text>
</comment>
<keyword evidence="5" id="KW-0560">Oxidoreductase</keyword>
<dbReference type="GO" id="GO:0016625">
    <property type="term" value="F:oxidoreductase activity, acting on the aldehyde or oxo group of donors, iron-sulfur protein as acceptor"/>
    <property type="evidence" value="ECO:0007669"/>
    <property type="project" value="InterPro"/>
</dbReference>
<evidence type="ECO:0000256" key="1">
    <source>
        <dbReference type="ARBA" id="ARBA00001966"/>
    </source>
</evidence>
<dbReference type="AlphaFoldDB" id="A0A3A4NVG5"/>
<name>A0A3A4NVG5_ABYX5</name>
<comment type="similarity">
    <text evidence="2">Belongs to the AOR/FOR family.</text>
</comment>
<comment type="cofactor">
    <cofactor evidence="8">
        <name>tungstopterin</name>
        <dbReference type="ChEBI" id="CHEBI:30402"/>
    </cofactor>
</comment>
<organism evidence="10 11">
    <name type="scientific">Abyssobacteria bacterium (strain SURF_5)</name>
    <dbReference type="NCBI Taxonomy" id="2093360"/>
    <lineage>
        <taxon>Bacteria</taxon>
        <taxon>Pseudomonadati</taxon>
        <taxon>Candidatus Hydrogenedentota</taxon>
        <taxon>Candidatus Abyssobacteria</taxon>
    </lineage>
</organism>
<protein>
    <submittedName>
        <fullName evidence="10">Aldehyde ferredoxin oxidoreductase</fullName>
    </submittedName>
</protein>
<dbReference type="PANTHER" id="PTHR30038">
    <property type="entry name" value="ALDEHYDE FERREDOXIN OXIDOREDUCTASE"/>
    <property type="match status" value="1"/>
</dbReference>
<feature type="domain" description="Aldehyde ferredoxin oxidoreductase N-terminal" evidence="9">
    <location>
        <begin position="5"/>
        <end position="207"/>
    </location>
</feature>
<sequence>MLHGYVGKLLYIDLSKESSKPFHVPEEILKKYIGGRGLGAKLYWDLLPPDAEPLGPKNVFMVLSGPVSGTMVPGAGKHVIVTRSPATGAWLDAYSSGRMAPEMKFAGYDGIIITGKARKPTYLLIQDEKVDFCDAAHLWGKGSFAAESFVKENFHPDCGCISIGPAGENLVHFACVGSEYFRKAGRGGAGAVMGSKNLKLVAVKGSGGITCANVQGVRELVLQHFDSFINNPVGLSRRKYGSPLTMTITNAAGMLPTRNFQKGRFEQSIGKIDKDAVRNAKIADRSCYACFASCGKLTEVKDGIFKGTRLEGPEYETLALLGSNLEIDYLPAVIKGNYLCDDLGLDTISAGGVIGFAMECFERGILTKEDTDGLELKFGNYEAALKLLELIAHRKGFGDFCARGVRDMAKELGRGTEAFAMHCKGMELPAYDPRAGWGAAITYSVTPRGGCHRRAWPPLREVLGGMDPFSAEEKAAMVRDMMHETCIMHSLLVCDAPPKIIPAGIPGYCQYLNLVTGMNYSEDDLVARADIIETLIRRINVRQGLGSEEDSLPKRILEESLPEGPPKGRVMGLDNFLKMRAEYYKIRGWDSEGVPTAETIAKYGFEGETNLANQVKI</sequence>
<dbReference type="InterPro" id="IPR036503">
    <property type="entry name" value="Ald_Fedxn_OxRdtase_N_sf"/>
</dbReference>
<keyword evidence="7" id="KW-0411">Iron-sulfur</keyword>
<dbReference type="SMART" id="SM00790">
    <property type="entry name" value="AFOR_N"/>
    <property type="match status" value="1"/>
</dbReference>
<dbReference type="Gene3D" id="3.60.9.10">
    <property type="entry name" value="Aldehyde ferredoxin oxidoreductase, N-terminal domain"/>
    <property type="match status" value="1"/>
</dbReference>
<dbReference type="InterPro" id="IPR051919">
    <property type="entry name" value="W-dependent_AOR"/>
</dbReference>
<dbReference type="EMBL" id="QZKU01000035">
    <property type="protein sequence ID" value="RJP24427.1"/>
    <property type="molecule type" value="Genomic_DNA"/>
</dbReference>
<keyword evidence="6" id="KW-0408">Iron</keyword>
<comment type="cofactor">
    <cofactor evidence="1">
        <name>[4Fe-4S] cluster</name>
        <dbReference type="ChEBI" id="CHEBI:49883"/>
    </cofactor>
</comment>
<evidence type="ECO:0000256" key="8">
    <source>
        <dbReference type="ARBA" id="ARBA00049934"/>
    </source>
</evidence>
<dbReference type="PANTHER" id="PTHR30038:SF0">
    <property type="entry name" value="TUNGSTEN-CONTAINING ALDEHYDE FERREDOXIN OXIDOREDUCTASE"/>
    <property type="match status" value="1"/>
</dbReference>
<dbReference type="InterPro" id="IPR013985">
    <property type="entry name" value="Ald_Fedxn_OxRdtase_dom3"/>
</dbReference>
<dbReference type="SUPFAM" id="SSF48310">
    <property type="entry name" value="Aldehyde ferredoxin oxidoreductase, C-terminal domains"/>
    <property type="match status" value="1"/>
</dbReference>
<dbReference type="InterPro" id="IPR001203">
    <property type="entry name" value="OxRdtase_Ald_Fedxn_C"/>
</dbReference>
<keyword evidence="3" id="KW-0004">4Fe-4S</keyword>
<evidence type="ECO:0000256" key="2">
    <source>
        <dbReference type="ARBA" id="ARBA00011032"/>
    </source>
</evidence>